<dbReference type="SUPFAM" id="SSF54768">
    <property type="entry name" value="dsRNA-binding domain-like"/>
    <property type="match status" value="1"/>
</dbReference>
<evidence type="ECO:0000256" key="1">
    <source>
        <dbReference type="PROSITE-ProRule" id="PRU00266"/>
    </source>
</evidence>
<evidence type="ECO:0008006" key="7">
    <source>
        <dbReference type="Google" id="ProtNLM"/>
    </source>
</evidence>
<dbReference type="GO" id="GO:0003725">
    <property type="term" value="F:double-stranded RNA binding"/>
    <property type="evidence" value="ECO:0007669"/>
    <property type="project" value="TreeGrafter"/>
</dbReference>
<protein>
    <recommendedName>
        <fullName evidence="7">Microprocessor complex subunit DGCR8</fullName>
    </recommendedName>
</protein>
<evidence type="ECO:0000313" key="6">
    <source>
        <dbReference type="Proteomes" id="UP001160148"/>
    </source>
</evidence>
<feature type="region of interest" description="Disordered" evidence="2">
    <location>
        <begin position="1"/>
        <end position="22"/>
    </location>
</feature>
<comment type="caution">
    <text evidence="5">The sequence shown here is derived from an EMBL/GenBank/DDBJ whole genome shotgun (WGS) entry which is preliminary data.</text>
</comment>
<dbReference type="Gene3D" id="2.20.70.10">
    <property type="match status" value="1"/>
</dbReference>
<dbReference type="PROSITE" id="PS50020">
    <property type="entry name" value="WW_DOMAIN_2"/>
    <property type="match status" value="1"/>
</dbReference>
<dbReference type="GO" id="GO:0031053">
    <property type="term" value="P:primary miRNA processing"/>
    <property type="evidence" value="ECO:0007669"/>
    <property type="project" value="InterPro"/>
</dbReference>
<dbReference type="InterPro" id="IPR036020">
    <property type="entry name" value="WW_dom_sf"/>
</dbReference>
<dbReference type="EMBL" id="CARXXK010000002">
    <property type="protein sequence ID" value="CAI6354408.1"/>
    <property type="molecule type" value="Genomic_DNA"/>
</dbReference>
<dbReference type="GO" id="GO:0070877">
    <property type="term" value="C:microprocessor complex"/>
    <property type="evidence" value="ECO:0007669"/>
    <property type="project" value="InterPro"/>
</dbReference>
<reference evidence="5 6" key="1">
    <citation type="submission" date="2023-01" db="EMBL/GenBank/DDBJ databases">
        <authorList>
            <person name="Whitehead M."/>
        </authorList>
    </citation>
    <scope>NUCLEOTIDE SEQUENCE [LARGE SCALE GENOMIC DNA]</scope>
</reference>
<dbReference type="PANTHER" id="PTHR13482">
    <property type="entry name" value="MICRORNA PROCESSOR COMPLEX SUBUNIT DGCR8"/>
    <property type="match status" value="1"/>
</dbReference>
<dbReference type="GO" id="GO:0070878">
    <property type="term" value="F:primary miRNA binding"/>
    <property type="evidence" value="ECO:0007669"/>
    <property type="project" value="TreeGrafter"/>
</dbReference>
<dbReference type="SMART" id="SM00358">
    <property type="entry name" value="DSRM"/>
    <property type="match status" value="1"/>
</dbReference>
<dbReference type="PANTHER" id="PTHR13482:SF3">
    <property type="entry name" value="MICROPROCESSOR COMPLEX SUBUNIT DGCR8"/>
    <property type="match status" value="1"/>
</dbReference>
<dbReference type="InterPro" id="IPR040375">
    <property type="entry name" value="DGCR8"/>
</dbReference>
<dbReference type="CDD" id="cd19867">
    <property type="entry name" value="DSRM_DGCR8_rpt1"/>
    <property type="match status" value="1"/>
</dbReference>
<dbReference type="GO" id="GO:0042802">
    <property type="term" value="F:identical protein binding"/>
    <property type="evidence" value="ECO:0007669"/>
    <property type="project" value="InterPro"/>
</dbReference>
<feature type="domain" description="WW" evidence="3">
    <location>
        <begin position="59"/>
        <end position="92"/>
    </location>
</feature>
<dbReference type="Gene3D" id="3.30.160.590">
    <property type="match status" value="1"/>
</dbReference>
<feature type="domain" description="DRBM" evidence="4">
    <location>
        <begin position="223"/>
        <end position="291"/>
    </location>
</feature>
<keyword evidence="1" id="KW-0694">RNA-binding</keyword>
<dbReference type="InterPro" id="IPR001202">
    <property type="entry name" value="WW_dom"/>
</dbReference>
<proteinExistence type="predicted"/>
<dbReference type="Pfam" id="PF00035">
    <property type="entry name" value="dsrm"/>
    <property type="match status" value="1"/>
</dbReference>
<evidence type="ECO:0000313" key="5">
    <source>
        <dbReference type="EMBL" id="CAI6354408.1"/>
    </source>
</evidence>
<dbReference type="AlphaFoldDB" id="A0AAV0WF26"/>
<dbReference type="Gene3D" id="3.30.160.20">
    <property type="match status" value="2"/>
</dbReference>
<dbReference type="Proteomes" id="UP001160148">
    <property type="component" value="Unassembled WGS sequence"/>
</dbReference>
<evidence type="ECO:0000259" key="4">
    <source>
        <dbReference type="PROSITE" id="PS50137"/>
    </source>
</evidence>
<organism evidence="5 6">
    <name type="scientific">Macrosiphum euphorbiae</name>
    <name type="common">potato aphid</name>
    <dbReference type="NCBI Taxonomy" id="13131"/>
    <lineage>
        <taxon>Eukaryota</taxon>
        <taxon>Metazoa</taxon>
        <taxon>Ecdysozoa</taxon>
        <taxon>Arthropoda</taxon>
        <taxon>Hexapoda</taxon>
        <taxon>Insecta</taxon>
        <taxon>Pterygota</taxon>
        <taxon>Neoptera</taxon>
        <taxon>Paraneoptera</taxon>
        <taxon>Hemiptera</taxon>
        <taxon>Sternorrhyncha</taxon>
        <taxon>Aphidomorpha</taxon>
        <taxon>Aphidoidea</taxon>
        <taxon>Aphididae</taxon>
        <taxon>Macrosiphini</taxon>
        <taxon>Macrosiphum</taxon>
    </lineage>
</organism>
<dbReference type="GO" id="GO:0020037">
    <property type="term" value="F:heme binding"/>
    <property type="evidence" value="ECO:0007669"/>
    <property type="project" value="InterPro"/>
</dbReference>
<gene>
    <name evidence="5" type="ORF">MEUPH1_LOCUS10415</name>
</gene>
<accession>A0AAV0WF26</accession>
<evidence type="ECO:0000256" key="2">
    <source>
        <dbReference type="SAM" id="MobiDB-lite"/>
    </source>
</evidence>
<dbReference type="InterPro" id="IPR014720">
    <property type="entry name" value="dsRBD_dom"/>
</dbReference>
<dbReference type="SUPFAM" id="SSF51045">
    <property type="entry name" value="WW domain"/>
    <property type="match status" value="1"/>
</dbReference>
<keyword evidence="6" id="KW-1185">Reference proteome</keyword>
<sequence length="474" mass="54804">MNETAKLSKKFTPGSDSNMDDEYDMQQQPMTEYSETILKQEYKEEAVTRPYDEKSCSNNDLPKGWEKIDHDSGMPIYMNTETRVCSFSKPYFLGTNSLKNHEIPVANVPCLNQKLNNETQIDTNFASTSSSTSFSKKCPLTLSHAEYRNYCSKIFKFRNIKFYKFKSWVKRREYLRKQKTDSKIKDLHKSISDSTTLYSIVKKEGNALNPEDTQYVINLEGKSYVGILHEYIQSVLKTASHTFVVKELEQSKYPYLCTVVLDGIQYGVGTGPTKKQAKVDAARATLQILLPTVKHFQTDSSSQTKNEIQENNNFEQYEIFDKLTVKDTRIPQICAQSTESTPYEMLKLCVKKNFGEGSNLLCEMEQMQSGSDTDNYYRCTMAVEKYSATVICKDKLEGRQKGAQALLKVLHPHVHYFGSLLRLYSHQHYEYNENKPNEHKPKTRPYRNPDIKLLKKLRKAMLQLESPTNDRKKM</sequence>
<dbReference type="FunFam" id="3.30.160.20:FF:000021">
    <property type="entry name" value="Microprocessor complex subunit DGCR8"/>
    <property type="match status" value="1"/>
</dbReference>
<evidence type="ECO:0000259" key="3">
    <source>
        <dbReference type="PROSITE" id="PS50020"/>
    </source>
</evidence>
<dbReference type="PROSITE" id="PS50137">
    <property type="entry name" value="DS_RBD"/>
    <property type="match status" value="1"/>
</dbReference>
<name>A0AAV0WF26_9HEMI</name>